<keyword evidence="2 6" id="KW-0812">Transmembrane</keyword>
<keyword evidence="9" id="KW-1185">Reference proteome</keyword>
<evidence type="ECO:0000313" key="8">
    <source>
        <dbReference type="EMBL" id="SPJ25157.1"/>
    </source>
</evidence>
<evidence type="ECO:0000256" key="2">
    <source>
        <dbReference type="ARBA" id="ARBA00022692"/>
    </source>
</evidence>
<dbReference type="Gene3D" id="2.30.30.60">
    <property type="match status" value="1"/>
</dbReference>
<dbReference type="Pfam" id="PF00924">
    <property type="entry name" value="MS_channel_2nd"/>
    <property type="match status" value="1"/>
</dbReference>
<feature type="region of interest" description="Disordered" evidence="5">
    <location>
        <begin position="344"/>
        <end position="392"/>
    </location>
</feature>
<dbReference type="GO" id="GO:0008381">
    <property type="term" value="F:mechanosensitive monoatomic ion channel activity"/>
    <property type="evidence" value="ECO:0007669"/>
    <property type="project" value="UniProtKB-ARBA"/>
</dbReference>
<proteinExistence type="predicted"/>
<dbReference type="AlphaFoldDB" id="A0A2R8BY96"/>
<organism evidence="8 9">
    <name type="scientific">Palleronia abyssalis</name>
    <dbReference type="NCBI Taxonomy" id="1501240"/>
    <lineage>
        <taxon>Bacteria</taxon>
        <taxon>Pseudomonadati</taxon>
        <taxon>Pseudomonadota</taxon>
        <taxon>Alphaproteobacteria</taxon>
        <taxon>Rhodobacterales</taxon>
        <taxon>Roseobacteraceae</taxon>
        <taxon>Palleronia</taxon>
    </lineage>
</organism>
<sequence>MTFDQLIQTDAAQLLILALAVLAAVLLHRLIWRPLALWLARREGLMWRMASRLRRPLRLTLVVIALAITIPALSLPGTWVERTEHFAAAAIIVVIGWTVLIVTNYMTERGISRTSLEEEDYNARSHATQLRVLQKVAQIMIVLITAGFVLFTFESVRSYGVSLFASAGAAGLVLGFAARPVLANLIAGIQIAMTQPIRLNDVVIVENEWGVIEEIRATYVIIRIWDLRRLVVPLSYFIEKPFQNWTRDSSTIIGSAIWHLDYTAPLGAMRHKLHEILEGSELWDGNVCVLQVVDTNQDSVQVRALMSARNAPRTWDLRCEVREKMVVWLQEHYPGALPRVRAEMHASVRDTTERRAPAPAPDQEFEEKGLSGLQDFDTPDTGPGDDQGPRKG</sequence>
<evidence type="ECO:0000256" key="6">
    <source>
        <dbReference type="SAM" id="Phobius"/>
    </source>
</evidence>
<dbReference type="GO" id="GO:0016020">
    <property type="term" value="C:membrane"/>
    <property type="evidence" value="ECO:0007669"/>
    <property type="project" value="UniProtKB-SubCell"/>
</dbReference>
<evidence type="ECO:0000256" key="3">
    <source>
        <dbReference type="ARBA" id="ARBA00022989"/>
    </source>
</evidence>
<gene>
    <name evidence="8" type="primary">mscM</name>
    <name evidence="8" type="ORF">PAA8504_03005</name>
</gene>
<keyword evidence="3 6" id="KW-1133">Transmembrane helix</keyword>
<keyword evidence="4 6" id="KW-0472">Membrane</keyword>
<reference evidence="8 9" key="1">
    <citation type="submission" date="2018-03" db="EMBL/GenBank/DDBJ databases">
        <authorList>
            <person name="Keele B.F."/>
        </authorList>
    </citation>
    <scope>NUCLEOTIDE SEQUENCE [LARGE SCALE GENOMIC DNA]</scope>
    <source>
        <strain evidence="8 9">CECT 8504</strain>
    </source>
</reference>
<dbReference type="SUPFAM" id="SSF50182">
    <property type="entry name" value="Sm-like ribonucleoproteins"/>
    <property type="match status" value="1"/>
</dbReference>
<dbReference type="RefSeq" id="WP_108894958.1">
    <property type="nucleotide sequence ID" value="NZ_ONZF01000007.1"/>
</dbReference>
<dbReference type="Proteomes" id="UP000244912">
    <property type="component" value="Unassembled WGS sequence"/>
</dbReference>
<dbReference type="InterPro" id="IPR010920">
    <property type="entry name" value="LSM_dom_sf"/>
</dbReference>
<feature type="transmembrane region" description="Helical" evidence="6">
    <location>
        <begin position="56"/>
        <end position="74"/>
    </location>
</feature>
<dbReference type="EMBL" id="ONZF01000007">
    <property type="protein sequence ID" value="SPJ25157.1"/>
    <property type="molecule type" value="Genomic_DNA"/>
</dbReference>
<dbReference type="InterPro" id="IPR023408">
    <property type="entry name" value="MscS_beta-dom_sf"/>
</dbReference>
<evidence type="ECO:0000313" key="9">
    <source>
        <dbReference type="Proteomes" id="UP000244912"/>
    </source>
</evidence>
<comment type="subcellular location">
    <subcellularLocation>
        <location evidence="1">Membrane</location>
    </subcellularLocation>
</comment>
<dbReference type="PANTHER" id="PTHR30566:SF25">
    <property type="entry name" value="INNER MEMBRANE PROTEIN"/>
    <property type="match status" value="1"/>
</dbReference>
<evidence type="ECO:0000256" key="5">
    <source>
        <dbReference type="SAM" id="MobiDB-lite"/>
    </source>
</evidence>
<feature type="transmembrane region" description="Helical" evidence="6">
    <location>
        <begin position="132"/>
        <end position="153"/>
    </location>
</feature>
<name>A0A2R8BY96_9RHOB</name>
<feature type="transmembrane region" description="Helical" evidence="6">
    <location>
        <begin position="159"/>
        <end position="178"/>
    </location>
</feature>
<feature type="compositionally biased region" description="Low complexity" evidence="5">
    <location>
        <begin position="374"/>
        <end position="386"/>
    </location>
</feature>
<evidence type="ECO:0000256" key="4">
    <source>
        <dbReference type="ARBA" id="ARBA00023136"/>
    </source>
</evidence>
<dbReference type="OrthoDB" id="9792218at2"/>
<evidence type="ECO:0000259" key="7">
    <source>
        <dbReference type="Pfam" id="PF00924"/>
    </source>
</evidence>
<accession>A0A2R8BY96</accession>
<dbReference type="InterPro" id="IPR006685">
    <property type="entry name" value="MscS_channel_2nd"/>
</dbReference>
<dbReference type="PANTHER" id="PTHR30566">
    <property type="entry name" value="YNAI-RELATED MECHANOSENSITIVE ION CHANNEL"/>
    <property type="match status" value="1"/>
</dbReference>
<feature type="domain" description="Mechanosensitive ion channel MscS" evidence="7">
    <location>
        <begin position="181"/>
        <end position="247"/>
    </location>
</feature>
<protein>
    <submittedName>
        <fullName evidence="8">Miniconductance mechanosensitive channel MscM</fullName>
    </submittedName>
</protein>
<feature type="compositionally biased region" description="Basic and acidic residues" evidence="5">
    <location>
        <begin position="344"/>
        <end position="356"/>
    </location>
</feature>
<evidence type="ECO:0000256" key="1">
    <source>
        <dbReference type="ARBA" id="ARBA00004370"/>
    </source>
</evidence>
<dbReference type="Gene3D" id="1.10.287.1260">
    <property type="match status" value="1"/>
</dbReference>
<feature type="transmembrane region" description="Helical" evidence="6">
    <location>
        <begin position="12"/>
        <end position="32"/>
    </location>
</feature>
<feature type="transmembrane region" description="Helical" evidence="6">
    <location>
        <begin position="86"/>
        <end position="106"/>
    </location>
</feature>